<evidence type="ECO:0000313" key="2">
    <source>
        <dbReference type="Proteomes" id="UP000249616"/>
    </source>
</evidence>
<reference evidence="2" key="1">
    <citation type="submission" date="2018-06" db="EMBL/GenBank/DDBJ databases">
        <authorList>
            <person name="Li K."/>
        </authorList>
    </citation>
    <scope>NUCLEOTIDE SEQUENCE [LARGE SCALE GENOMIC DNA]</scope>
    <source>
        <strain evidence="2">ZFG47</strain>
        <plasmid evidence="2">unnamed1</plasmid>
    </source>
</reference>
<dbReference type="EMBL" id="CP030074">
    <property type="protein sequence ID" value="AWW43106.1"/>
    <property type="molecule type" value="Genomic_DNA"/>
</dbReference>
<dbReference type="AlphaFoldDB" id="A0A2Z4JDF9"/>
<evidence type="ECO:0000313" key="1">
    <source>
        <dbReference type="EMBL" id="AWW43106.1"/>
    </source>
</evidence>
<name>A0A2Z4JDF9_9ACTN</name>
<accession>A0A2Z4JDF9</accession>
<dbReference type="Proteomes" id="UP000249616">
    <property type="component" value="Plasmid unnamed1"/>
</dbReference>
<organism evidence="1 2">
    <name type="scientific">Streptomyces cadmiisoli</name>
    <dbReference type="NCBI Taxonomy" id="2184053"/>
    <lineage>
        <taxon>Bacteria</taxon>
        <taxon>Bacillati</taxon>
        <taxon>Actinomycetota</taxon>
        <taxon>Actinomycetes</taxon>
        <taxon>Kitasatosporales</taxon>
        <taxon>Streptomycetaceae</taxon>
        <taxon>Streptomyces</taxon>
        <taxon>Streptomyces aurantiacus group</taxon>
    </lineage>
</organism>
<keyword evidence="2" id="KW-1185">Reference proteome</keyword>
<proteinExistence type="predicted"/>
<geneLocation type="plasmid" evidence="1 2">
    <name>unnamed1</name>
</geneLocation>
<sequence length="67" mass="7544">MPDGRRQAGGWSRYTMSFAEWLYRYLIGGDLAGPKSSAYYPGPVKLQHLPMSVDERPEPRYGPDPGI</sequence>
<keyword evidence="1" id="KW-0614">Plasmid</keyword>
<protein>
    <submittedName>
        <fullName evidence="1">Uncharacterized protein</fullName>
    </submittedName>
</protein>
<dbReference type="KEGG" id="scad:DN051_41520"/>
<gene>
    <name evidence="1" type="ORF">DN051_41520</name>
</gene>